<reference evidence="2 3" key="2">
    <citation type="submission" date="2018-11" db="EMBL/GenBank/DDBJ databases">
        <authorList>
            <consortium name="Pathogen Informatics"/>
        </authorList>
    </citation>
    <scope>NUCLEOTIDE SEQUENCE [LARGE SCALE GENOMIC DNA]</scope>
</reference>
<gene>
    <name evidence="2" type="ORF">SBAD_LOCUS1849</name>
</gene>
<dbReference type="WBParaSite" id="SBAD_0000193901-mRNA-1">
    <property type="protein sequence ID" value="SBAD_0000193901-mRNA-1"/>
    <property type="gene ID" value="SBAD_0000193901"/>
</dbReference>
<proteinExistence type="predicted"/>
<sequence length="144" mass="17257">MQAAEGRGKEEHGLRRQRRRCLSFRRRHLPHQETESPMTMATAMVAEDWFLERRTDEEVSGLFVRHRWKRKEHQKHDEEQDNFRVELGDAFGQRRSLYHILMLKRYVEMRKRGAAISTARRERCVNQFVVSHCESDSSLGQFVD</sequence>
<evidence type="ECO:0000313" key="3">
    <source>
        <dbReference type="Proteomes" id="UP000270296"/>
    </source>
</evidence>
<feature type="compositionally biased region" description="Basic and acidic residues" evidence="1">
    <location>
        <begin position="1"/>
        <end position="14"/>
    </location>
</feature>
<protein>
    <submittedName>
        <fullName evidence="2 4">Uncharacterized protein</fullName>
    </submittedName>
</protein>
<dbReference type="Proteomes" id="UP000270296">
    <property type="component" value="Unassembled WGS sequence"/>
</dbReference>
<organism evidence="4">
    <name type="scientific">Soboliphyme baturini</name>
    <dbReference type="NCBI Taxonomy" id="241478"/>
    <lineage>
        <taxon>Eukaryota</taxon>
        <taxon>Metazoa</taxon>
        <taxon>Ecdysozoa</taxon>
        <taxon>Nematoda</taxon>
        <taxon>Enoplea</taxon>
        <taxon>Dorylaimia</taxon>
        <taxon>Dioctophymatida</taxon>
        <taxon>Dioctophymatoidea</taxon>
        <taxon>Soboliphymatidae</taxon>
        <taxon>Soboliphyme</taxon>
    </lineage>
</organism>
<name>A0A183IE05_9BILA</name>
<dbReference type="AlphaFoldDB" id="A0A183IE05"/>
<evidence type="ECO:0000256" key="1">
    <source>
        <dbReference type="SAM" id="MobiDB-lite"/>
    </source>
</evidence>
<evidence type="ECO:0000313" key="4">
    <source>
        <dbReference type="WBParaSite" id="SBAD_0000193901-mRNA-1"/>
    </source>
</evidence>
<dbReference type="EMBL" id="UZAM01006976">
    <property type="protein sequence ID" value="VDO95666.1"/>
    <property type="molecule type" value="Genomic_DNA"/>
</dbReference>
<reference evidence="4" key="1">
    <citation type="submission" date="2016-06" db="UniProtKB">
        <authorList>
            <consortium name="WormBaseParasite"/>
        </authorList>
    </citation>
    <scope>IDENTIFICATION</scope>
</reference>
<keyword evidence="3" id="KW-1185">Reference proteome</keyword>
<feature type="region of interest" description="Disordered" evidence="1">
    <location>
        <begin position="1"/>
        <end position="26"/>
    </location>
</feature>
<feature type="compositionally biased region" description="Basic residues" evidence="1">
    <location>
        <begin position="15"/>
        <end position="26"/>
    </location>
</feature>
<accession>A0A183IE05</accession>
<evidence type="ECO:0000313" key="2">
    <source>
        <dbReference type="EMBL" id="VDO95666.1"/>
    </source>
</evidence>